<keyword evidence="2" id="KW-1185">Reference proteome</keyword>
<accession>A0AAW0CUA4</accession>
<dbReference type="EMBL" id="JAWWNJ010000014">
    <property type="protein sequence ID" value="KAK7041393.1"/>
    <property type="molecule type" value="Genomic_DNA"/>
</dbReference>
<protein>
    <submittedName>
        <fullName evidence="1">Uncharacterized protein</fullName>
    </submittedName>
</protein>
<evidence type="ECO:0000313" key="2">
    <source>
        <dbReference type="Proteomes" id="UP001362999"/>
    </source>
</evidence>
<reference evidence="1 2" key="1">
    <citation type="journal article" date="2024" name="J Genomics">
        <title>Draft genome sequencing and assembly of Favolaschia claudopus CIRM-BRFM 2984 isolated from oak limbs.</title>
        <authorList>
            <person name="Navarro D."/>
            <person name="Drula E."/>
            <person name="Chaduli D."/>
            <person name="Cazenave R."/>
            <person name="Ahrendt S."/>
            <person name="Wang J."/>
            <person name="Lipzen A."/>
            <person name="Daum C."/>
            <person name="Barry K."/>
            <person name="Grigoriev I.V."/>
            <person name="Favel A."/>
            <person name="Rosso M.N."/>
            <person name="Martin F."/>
        </authorList>
    </citation>
    <scope>NUCLEOTIDE SEQUENCE [LARGE SCALE GENOMIC DNA]</scope>
    <source>
        <strain evidence="1 2">CIRM-BRFM 2984</strain>
    </source>
</reference>
<sequence length="232" mass="25685">MSSDTDTGPPAAPAAKNAVWNANEVKALFSGLGEAKVQQFMTQNASKSRAGSDSIQFRQFQRGSAEILDVGTHPPGGEILSEPDVAFWPKSQRNCPNRDLGSDRIVRGLEGSSKMQGKAGDGVRYELYVFVKTFSGNGWDDHLKYATHTDELVEEFCRATNTRFASQHCPWWDELDDLFTGAISKGDRKECQDFGQTQVETEASYLTSRDPHTFCYLLCATLNSQFLPLASR</sequence>
<organism evidence="1 2">
    <name type="scientific">Favolaschia claudopus</name>
    <dbReference type="NCBI Taxonomy" id="2862362"/>
    <lineage>
        <taxon>Eukaryota</taxon>
        <taxon>Fungi</taxon>
        <taxon>Dikarya</taxon>
        <taxon>Basidiomycota</taxon>
        <taxon>Agaricomycotina</taxon>
        <taxon>Agaricomycetes</taxon>
        <taxon>Agaricomycetidae</taxon>
        <taxon>Agaricales</taxon>
        <taxon>Marasmiineae</taxon>
        <taxon>Mycenaceae</taxon>
        <taxon>Favolaschia</taxon>
    </lineage>
</organism>
<comment type="caution">
    <text evidence="1">The sequence shown here is derived from an EMBL/GenBank/DDBJ whole genome shotgun (WGS) entry which is preliminary data.</text>
</comment>
<dbReference type="AlphaFoldDB" id="A0AAW0CUA4"/>
<name>A0AAW0CUA4_9AGAR</name>
<evidence type="ECO:0000313" key="1">
    <source>
        <dbReference type="EMBL" id="KAK7041393.1"/>
    </source>
</evidence>
<dbReference type="Proteomes" id="UP001362999">
    <property type="component" value="Unassembled WGS sequence"/>
</dbReference>
<gene>
    <name evidence="1" type="ORF">R3P38DRAFT_2768713</name>
</gene>
<proteinExistence type="predicted"/>